<gene>
    <name evidence="2" type="primary">mobB</name>
    <name evidence="2" type="ORF">DK389_17810</name>
</gene>
<dbReference type="Gene3D" id="3.40.50.300">
    <property type="entry name" value="P-loop containing nucleotide triphosphate hydrolases"/>
    <property type="match status" value="1"/>
</dbReference>
<keyword evidence="3" id="KW-1185">Reference proteome</keyword>
<dbReference type="InterPro" id="IPR027417">
    <property type="entry name" value="P-loop_NTPase"/>
</dbReference>
<dbReference type="Pfam" id="PF03205">
    <property type="entry name" value="MobB"/>
    <property type="match status" value="1"/>
</dbReference>
<dbReference type="Proteomes" id="UP000245926">
    <property type="component" value="Chromosome"/>
</dbReference>
<dbReference type="PANTHER" id="PTHR40072:SF1">
    <property type="entry name" value="MOLYBDOPTERIN-GUANINE DINUCLEOTIDE BIOSYNTHESIS ADAPTER PROTEIN"/>
    <property type="match status" value="1"/>
</dbReference>
<dbReference type="GO" id="GO:0005525">
    <property type="term" value="F:GTP binding"/>
    <property type="evidence" value="ECO:0007669"/>
    <property type="project" value="InterPro"/>
</dbReference>
<dbReference type="GO" id="GO:0006777">
    <property type="term" value="P:Mo-molybdopterin cofactor biosynthetic process"/>
    <property type="evidence" value="ECO:0007669"/>
    <property type="project" value="InterPro"/>
</dbReference>
<protein>
    <submittedName>
        <fullName evidence="2">Molybdopterin-guanine dinucleotide biosynthesis protein B</fullName>
    </submittedName>
</protein>
<dbReference type="InterPro" id="IPR004435">
    <property type="entry name" value="MobB_dom"/>
</dbReference>
<dbReference type="CDD" id="cd03116">
    <property type="entry name" value="MobB"/>
    <property type="match status" value="1"/>
</dbReference>
<dbReference type="InterPro" id="IPR052539">
    <property type="entry name" value="MGD_biosynthesis_adapter"/>
</dbReference>
<reference evidence="3" key="1">
    <citation type="submission" date="2018-05" db="EMBL/GenBank/DDBJ databases">
        <title>Complete Genome Sequence of Methylobacterium sp. 17SD2-17.</title>
        <authorList>
            <person name="Srinivasan S."/>
        </authorList>
    </citation>
    <scope>NUCLEOTIDE SEQUENCE [LARGE SCALE GENOMIC DNA]</scope>
    <source>
        <strain evidence="3">17SD2-17</strain>
    </source>
</reference>
<name>A0A2U8W978_9HYPH</name>
<dbReference type="RefSeq" id="WP_109891538.1">
    <property type="nucleotide sequence ID" value="NZ_CP029550.1"/>
</dbReference>
<dbReference type="NCBIfam" id="TIGR00176">
    <property type="entry name" value="mobB"/>
    <property type="match status" value="1"/>
</dbReference>
<evidence type="ECO:0000259" key="1">
    <source>
        <dbReference type="Pfam" id="PF03205"/>
    </source>
</evidence>
<evidence type="ECO:0000313" key="3">
    <source>
        <dbReference type="Proteomes" id="UP000245926"/>
    </source>
</evidence>
<dbReference type="OrthoDB" id="9804758at2"/>
<feature type="domain" description="Molybdopterin-guanine dinucleotide biosynthesis protein B (MobB)" evidence="1">
    <location>
        <begin position="3"/>
        <end position="135"/>
    </location>
</feature>
<dbReference type="KEGG" id="mets:DK389_17810"/>
<dbReference type="EMBL" id="CP029550">
    <property type="protein sequence ID" value="AWN42010.1"/>
    <property type="molecule type" value="Genomic_DNA"/>
</dbReference>
<proteinExistence type="predicted"/>
<dbReference type="AlphaFoldDB" id="A0A2U8W978"/>
<organism evidence="2 3">
    <name type="scientific">Methylobacterium durans</name>
    <dbReference type="NCBI Taxonomy" id="2202825"/>
    <lineage>
        <taxon>Bacteria</taxon>
        <taxon>Pseudomonadati</taxon>
        <taxon>Pseudomonadota</taxon>
        <taxon>Alphaproteobacteria</taxon>
        <taxon>Hyphomicrobiales</taxon>
        <taxon>Methylobacteriaceae</taxon>
        <taxon>Methylobacterium</taxon>
    </lineage>
</organism>
<dbReference type="PANTHER" id="PTHR40072">
    <property type="entry name" value="MOLYBDOPTERIN-GUANINE DINUCLEOTIDE BIOSYNTHESIS ADAPTER PROTEIN-RELATED"/>
    <property type="match status" value="1"/>
</dbReference>
<sequence length="179" mass="19350">MRVIGLAGWSGAGKTTLLTKLIPALTRRGLRVATLKHAHHAFEIDRPGKDSFVHREVGAGEVIIASSRRWAQIHELGDAPEASLGDLLRRLSPCDVVLVEGFKRESHPKLEVFRAANGRDPLHPHDPRIVAVASDVSFPEAGRPVVPLDDAEAIADLVLRLAEPIGAVLERLECHGAAD</sequence>
<dbReference type="SUPFAM" id="SSF52540">
    <property type="entry name" value="P-loop containing nucleoside triphosphate hydrolases"/>
    <property type="match status" value="1"/>
</dbReference>
<evidence type="ECO:0000313" key="2">
    <source>
        <dbReference type="EMBL" id="AWN42010.1"/>
    </source>
</evidence>
<accession>A0A2U8W978</accession>